<dbReference type="InterPro" id="IPR054566">
    <property type="entry name" value="ManC/GMP-like_b-helix"/>
</dbReference>
<name>A0ABP9D3Y2_9BACT</name>
<sequence length="354" mass="39771">MEKNRYAVIMAGGVGSRLWPVSRKSYPKQFHDILGVGKTLLQMTFERLLQVCAVDNIFIVTNDTYKGIVKEQLPQLAEERILCEPQAKNTAPCIAYASYKIASINPEASILIAPSDHLITNDISFASAADLAYKETNEKDQLITFGIKPSRPDTGYGYIEYHENESRDTVKVERFTEKPDLTTAEEFLSKGNYLWNAGIFVWSAKSIISALEKYTPQISSLFAPLLSGTQDDFCVKSAFQKCDSVSIDYGIMEKANNVFVVPVSFGWTDLGTWKSIFETNIKNEDNNAFHGQVISEETTNTLVKIQPNKVAVVQGLEDYIVIDNEKALLICQKEKEQRVKGYLKEVAKIDQDFV</sequence>
<proteinExistence type="predicted"/>
<accession>A0ABP9D3Y2</accession>
<dbReference type="RefSeq" id="WP_345369583.1">
    <property type="nucleotide sequence ID" value="NZ_BAABJX010000017.1"/>
</dbReference>
<dbReference type="Pfam" id="PF00483">
    <property type="entry name" value="NTP_transferase"/>
    <property type="match status" value="1"/>
</dbReference>
<evidence type="ECO:0000313" key="4">
    <source>
        <dbReference type="Proteomes" id="UP001500298"/>
    </source>
</evidence>
<dbReference type="GO" id="GO:0016779">
    <property type="term" value="F:nucleotidyltransferase activity"/>
    <property type="evidence" value="ECO:0007669"/>
    <property type="project" value="UniProtKB-KW"/>
</dbReference>
<dbReference type="Proteomes" id="UP001500298">
    <property type="component" value="Unassembled WGS sequence"/>
</dbReference>
<feature type="domain" description="MannoseP isomerase/GMP-like beta-helix" evidence="2">
    <location>
        <begin position="291"/>
        <end position="344"/>
    </location>
</feature>
<dbReference type="InterPro" id="IPR005835">
    <property type="entry name" value="NTP_transferase_dom"/>
</dbReference>
<dbReference type="SUPFAM" id="SSF53448">
    <property type="entry name" value="Nucleotide-diphospho-sugar transferases"/>
    <property type="match status" value="1"/>
</dbReference>
<dbReference type="PANTHER" id="PTHR46390">
    <property type="entry name" value="MANNOSE-1-PHOSPHATE GUANYLYLTRANSFERASE"/>
    <property type="match status" value="1"/>
</dbReference>
<dbReference type="InterPro" id="IPR051161">
    <property type="entry name" value="Mannose-6P_isomerase_type2"/>
</dbReference>
<comment type="caution">
    <text evidence="3">The sequence shown here is derived from an EMBL/GenBank/DDBJ whole genome shotgun (WGS) entry which is preliminary data.</text>
</comment>
<gene>
    <name evidence="3" type="ORF">GCM10023331_09190</name>
</gene>
<dbReference type="PANTHER" id="PTHR46390:SF1">
    <property type="entry name" value="MANNOSE-1-PHOSPHATE GUANYLYLTRANSFERASE"/>
    <property type="match status" value="1"/>
</dbReference>
<protein>
    <submittedName>
        <fullName evidence="3">Mannose-1-phosphate guanylyltransferase</fullName>
    </submittedName>
</protein>
<dbReference type="Pfam" id="PF22640">
    <property type="entry name" value="ManC_GMP_beta-helix"/>
    <property type="match status" value="1"/>
</dbReference>
<reference evidence="4" key="1">
    <citation type="journal article" date="2019" name="Int. J. Syst. Evol. Microbiol.">
        <title>The Global Catalogue of Microorganisms (GCM) 10K type strain sequencing project: providing services to taxonomists for standard genome sequencing and annotation.</title>
        <authorList>
            <consortium name="The Broad Institute Genomics Platform"/>
            <consortium name="The Broad Institute Genome Sequencing Center for Infectious Disease"/>
            <person name="Wu L."/>
            <person name="Ma J."/>
        </authorList>
    </citation>
    <scope>NUCLEOTIDE SEQUENCE [LARGE SCALE GENOMIC DNA]</scope>
    <source>
        <strain evidence="4">JCM 18326</strain>
    </source>
</reference>
<evidence type="ECO:0000259" key="2">
    <source>
        <dbReference type="Pfam" id="PF22640"/>
    </source>
</evidence>
<feature type="domain" description="Nucleotidyl transferase" evidence="1">
    <location>
        <begin position="7"/>
        <end position="283"/>
    </location>
</feature>
<dbReference type="Gene3D" id="3.90.550.10">
    <property type="entry name" value="Spore Coat Polysaccharide Biosynthesis Protein SpsA, Chain A"/>
    <property type="match status" value="1"/>
</dbReference>
<keyword evidence="4" id="KW-1185">Reference proteome</keyword>
<dbReference type="EMBL" id="BAABJX010000017">
    <property type="protein sequence ID" value="GAA4826690.1"/>
    <property type="molecule type" value="Genomic_DNA"/>
</dbReference>
<dbReference type="InterPro" id="IPR049577">
    <property type="entry name" value="GMPP_N"/>
</dbReference>
<evidence type="ECO:0000259" key="1">
    <source>
        <dbReference type="Pfam" id="PF00483"/>
    </source>
</evidence>
<evidence type="ECO:0000313" key="3">
    <source>
        <dbReference type="EMBL" id="GAA4826690.1"/>
    </source>
</evidence>
<dbReference type="CDD" id="cd02509">
    <property type="entry name" value="GDP-M1P_Guanylyltransferase"/>
    <property type="match status" value="1"/>
</dbReference>
<dbReference type="SUPFAM" id="SSF159283">
    <property type="entry name" value="Guanosine diphospho-D-mannose pyrophosphorylase/mannose-6-phosphate isomerase linker domain"/>
    <property type="match status" value="1"/>
</dbReference>
<organism evidence="3 4">
    <name type="scientific">Algivirga pacifica</name>
    <dbReference type="NCBI Taxonomy" id="1162670"/>
    <lineage>
        <taxon>Bacteria</taxon>
        <taxon>Pseudomonadati</taxon>
        <taxon>Bacteroidota</taxon>
        <taxon>Cytophagia</taxon>
        <taxon>Cytophagales</taxon>
        <taxon>Flammeovirgaceae</taxon>
        <taxon>Algivirga</taxon>
    </lineage>
</organism>
<keyword evidence="3" id="KW-0548">Nucleotidyltransferase</keyword>
<dbReference type="InterPro" id="IPR029044">
    <property type="entry name" value="Nucleotide-diphossugar_trans"/>
</dbReference>
<keyword evidence="3" id="KW-0808">Transferase</keyword>